<evidence type="ECO:0000313" key="3">
    <source>
        <dbReference type="RefSeq" id="XP_022151642.1"/>
    </source>
</evidence>
<sequence length="386" mass="44101">MALRCSIRGFGSCIRQVLVVDGAHLKRKYRGVLLTASSVDGNNQIHPLAFGIVDKESDESWTWFLERVNICIGNVDGLVLVSDRHQTITNFVATVFPDAAHVTCMHHVVMKLTEKFRNEGMRRIFSKAAKAFKISKFRYYWGQFAGFPGLHKYLEDIGFDKWANAYQLGMRYNQMTSNLAESINARTVGSSRGTFLIEYVENILKEVAEQARYHHVRPIHCFEFEVHDGATKVRVNINSKTYTCKQFDYYEIPCSHAITEVVLRNISVHTLCSDKYRIDTLIQAYAEPVYPLGDEEDWILPDDYVPTRLSHPDSFLALDVAKLPGYHQPVKSARFIFEFIDNRFILSKFSSSTSVEVDPEGVPDNDLTVNEIYANHDLVVVVDIVR</sequence>
<dbReference type="GeneID" id="111019549"/>
<reference evidence="3" key="1">
    <citation type="submission" date="2025-08" db="UniProtKB">
        <authorList>
            <consortium name="RefSeq"/>
        </authorList>
    </citation>
    <scope>IDENTIFICATION</scope>
    <source>
        <strain evidence="3">OHB3-1</strain>
    </source>
</reference>
<gene>
    <name evidence="3" type="primary">LOC111019549</name>
</gene>
<dbReference type="KEGG" id="mcha:111019549"/>
<keyword evidence="2" id="KW-1185">Reference proteome</keyword>
<feature type="domain" description="MULE transposase" evidence="1">
    <location>
        <begin position="17"/>
        <end position="111"/>
    </location>
</feature>
<dbReference type="RefSeq" id="XP_022151642.1">
    <property type="nucleotide sequence ID" value="XM_022295950.1"/>
</dbReference>
<evidence type="ECO:0000259" key="1">
    <source>
        <dbReference type="Pfam" id="PF10551"/>
    </source>
</evidence>
<dbReference type="InterPro" id="IPR018289">
    <property type="entry name" value="MULE_transposase_dom"/>
</dbReference>
<dbReference type="Proteomes" id="UP000504603">
    <property type="component" value="Unplaced"/>
</dbReference>
<evidence type="ECO:0000313" key="2">
    <source>
        <dbReference type="Proteomes" id="UP000504603"/>
    </source>
</evidence>
<dbReference type="OrthoDB" id="1300078at2759"/>
<dbReference type="AlphaFoldDB" id="A0A6J1DE23"/>
<name>A0A6J1DE23_MOMCH</name>
<accession>A0A6J1DE23</accession>
<dbReference type="PANTHER" id="PTHR31973">
    <property type="entry name" value="POLYPROTEIN, PUTATIVE-RELATED"/>
    <property type="match status" value="1"/>
</dbReference>
<protein>
    <submittedName>
        <fullName evidence="3">Uncharacterized protein LOC111019549</fullName>
    </submittedName>
</protein>
<organism evidence="2 3">
    <name type="scientific">Momordica charantia</name>
    <name type="common">Bitter gourd</name>
    <name type="synonym">Balsam pear</name>
    <dbReference type="NCBI Taxonomy" id="3673"/>
    <lineage>
        <taxon>Eukaryota</taxon>
        <taxon>Viridiplantae</taxon>
        <taxon>Streptophyta</taxon>
        <taxon>Embryophyta</taxon>
        <taxon>Tracheophyta</taxon>
        <taxon>Spermatophyta</taxon>
        <taxon>Magnoliopsida</taxon>
        <taxon>eudicotyledons</taxon>
        <taxon>Gunneridae</taxon>
        <taxon>Pentapetalae</taxon>
        <taxon>rosids</taxon>
        <taxon>fabids</taxon>
        <taxon>Cucurbitales</taxon>
        <taxon>Cucurbitaceae</taxon>
        <taxon>Momordiceae</taxon>
        <taxon>Momordica</taxon>
    </lineage>
</organism>
<dbReference type="Pfam" id="PF10551">
    <property type="entry name" value="MULE"/>
    <property type="match status" value="1"/>
</dbReference>
<proteinExistence type="predicted"/>
<dbReference type="PANTHER" id="PTHR31973:SF187">
    <property type="entry name" value="MUTATOR TRANSPOSASE MUDRA PROTEIN"/>
    <property type="match status" value="1"/>
</dbReference>